<proteinExistence type="inferred from homology"/>
<feature type="transmembrane region" description="Helical" evidence="17">
    <location>
        <begin position="218"/>
        <end position="239"/>
    </location>
</feature>
<evidence type="ECO:0000256" key="10">
    <source>
        <dbReference type="ARBA" id="ARBA00022692"/>
    </source>
</evidence>
<keyword evidence="20" id="KW-1185">Reference proteome</keyword>
<dbReference type="GO" id="GO:0005354">
    <property type="term" value="F:galactose transmembrane transporter activity"/>
    <property type="evidence" value="ECO:0007669"/>
    <property type="project" value="Ensembl"/>
</dbReference>
<dbReference type="GO" id="GO:0016324">
    <property type="term" value="C:apical plasma membrane"/>
    <property type="evidence" value="ECO:0007669"/>
    <property type="project" value="Ensembl"/>
</dbReference>
<evidence type="ECO:0000256" key="1">
    <source>
        <dbReference type="ARBA" id="ARBA00000590"/>
    </source>
</evidence>
<comment type="similarity">
    <text evidence="5">Belongs to the major facilitator superfamily. Sugar transporter (TC 2.A.1.1) family. Glucose transporter subfamily.</text>
</comment>
<dbReference type="FunFam" id="1.20.1250.20:FF:000029">
    <property type="entry name" value="solute carrier family 2, facilitated glucose transporter member 4"/>
    <property type="match status" value="1"/>
</dbReference>
<dbReference type="PRINTS" id="PR01191">
    <property type="entry name" value="GLUCTRSPORT2"/>
</dbReference>
<dbReference type="GO" id="GO:0005353">
    <property type="term" value="F:fructose transmembrane transporter activity"/>
    <property type="evidence" value="ECO:0007669"/>
    <property type="project" value="Ensembl"/>
</dbReference>
<evidence type="ECO:0000313" key="20">
    <source>
        <dbReference type="Proteomes" id="UP000694392"/>
    </source>
</evidence>
<dbReference type="InterPro" id="IPR005828">
    <property type="entry name" value="MFS_sugar_transport-like"/>
</dbReference>
<feature type="transmembrane region" description="Helical" evidence="17">
    <location>
        <begin position="434"/>
        <end position="458"/>
    </location>
</feature>
<organism evidence="19 20">
    <name type="scientific">Sphenodon punctatus</name>
    <name type="common">Tuatara</name>
    <name type="synonym">Hatteria punctata</name>
    <dbReference type="NCBI Taxonomy" id="8508"/>
    <lineage>
        <taxon>Eukaryota</taxon>
        <taxon>Metazoa</taxon>
        <taxon>Chordata</taxon>
        <taxon>Craniata</taxon>
        <taxon>Vertebrata</taxon>
        <taxon>Euteleostomi</taxon>
        <taxon>Lepidosauria</taxon>
        <taxon>Sphenodontia</taxon>
        <taxon>Sphenodontidae</taxon>
        <taxon>Sphenodon</taxon>
    </lineage>
</organism>
<evidence type="ECO:0000256" key="16">
    <source>
        <dbReference type="RuleBase" id="RU003346"/>
    </source>
</evidence>
<dbReference type="Ensembl" id="ENSSPUT00000019463.1">
    <property type="protein sequence ID" value="ENSSPUP00000018274.1"/>
    <property type="gene ID" value="ENSSPUG00000014109.1"/>
</dbReference>
<comment type="catalytic activity">
    <reaction evidence="1">
        <text>D-fructose(out) = D-fructose(in)</text>
        <dbReference type="Rhea" id="RHEA:60372"/>
        <dbReference type="ChEBI" id="CHEBI:37721"/>
    </reaction>
</comment>
<comment type="catalytic activity">
    <reaction evidence="15">
        <text>D-galactose(in) = D-galactose(out)</text>
        <dbReference type="Rhea" id="RHEA:34915"/>
        <dbReference type="ChEBI" id="CHEBI:4139"/>
    </reaction>
</comment>
<feature type="transmembrane region" description="Helical" evidence="17">
    <location>
        <begin position="339"/>
        <end position="360"/>
    </location>
</feature>
<dbReference type="GO" id="GO:0046323">
    <property type="term" value="P:D-glucose import"/>
    <property type="evidence" value="ECO:0007669"/>
    <property type="project" value="TreeGrafter"/>
</dbReference>
<evidence type="ECO:0000256" key="14">
    <source>
        <dbReference type="ARBA" id="ARBA00032087"/>
    </source>
</evidence>
<dbReference type="AlphaFoldDB" id="A0A8D0H4B2"/>
<feature type="transmembrane region" description="Helical" evidence="17">
    <location>
        <begin position="188"/>
        <end position="206"/>
    </location>
</feature>
<dbReference type="PANTHER" id="PTHR23503">
    <property type="entry name" value="SOLUTE CARRIER FAMILY 2"/>
    <property type="match status" value="1"/>
</dbReference>
<keyword evidence="12 17" id="KW-0472">Membrane</keyword>
<sequence>MEKTSKIQEEKHLTGTLVLSVFTAVLGFFQYGYCLGVINAPQKVIEAHYRHVLGIAPLERSAVNFTDTEGATFSPDVPEQEGEDSISGSHAALTMYWSLSVSTFAVGGMISSFTVGWIGDKLGRVKAMLVINALSIIGNLLMGLAKYGPSHILVIIGRAITGLYCGLSSGLVPMYVGEVSPTALRGALGTLHQLAIVTGILISQVLGLDFLLGNDDMWPLLLSLSGAAALLQFFLLLLCPESPRYLYIKLSKVEEAKKCLKRLRGDCDLTKEIAEMEKEKQEIASEKRVSMGQLFISSRYRQPIIVALMVQISQQFSGINAIFYYSTNIFQRAGVAQPIYATIGVGVVNTVFTVISVFLVEKAGRRSLFLAGLIGMMASATAMTIGLALQRSFTWMSYVSMVAIFLFVIFFEIGPGPIPWFIVAELFSQGPRPAAIAIAGFCNWTCNFIVGMCFQYIAELCGPYVFVIFAALLLVFILFAHFKVPETKGKSFEEISAGFRRKRNSAIKGSKAATELEYLGGSAEA</sequence>
<evidence type="ECO:0000256" key="17">
    <source>
        <dbReference type="SAM" id="Phobius"/>
    </source>
</evidence>
<feature type="transmembrane region" description="Helical" evidence="17">
    <location>
        <begin position="151"/>
        <end position="176"/>
    </location>
</feature>
<evidence type="ECO:0000256" key="4">
    <source>
        <dbReference type="ARBA" id="ARBA00004651"/>
    </source>
</evidence>
<evidence type="ECO:0000256" key="11">
    <source>
        <dbReference type="ARBA" id="ARBA00022989"/>
    </source>
</evidence>
<comment type="catalytic activity">
    <reaction evidence="3">
        <text>L-dehydroascorbate(out) = L-dehydroascorbate(in)</text>
        <dbReference type="Rhea" id="RHEA:60380"/>
        <dbReference type="ChEBI" id="CHEBI:58539"/>
    </reaction>
</comment>
<feature type="transmembrane region" description="Helical" evidence="17">
    <location>
        <begin position="12"/>
        <end position="33"/>
    </location>
</feature>
<feature type="transmembrane region" description="Helical" evidence="17">
    <location>
        <begin position="367"/>
        <end position="389"/>
    </location>
</feature>
<dbReference type="GeneTree" id="ENSGT00940000155708"/>
<comment type="catalytic activity">
    <reaction evidence="2">
        <text>D-glucose(out) = D-glucose(in)</text>
        <dbReference type="Rhea" id="RHEA:60376"/>
        <dbReference type="ChEBI" id="CHEBI:4167"/>
    </reaction>
</comment>
<dbReference type="GO" id="GO:0035774">
    <property type="term" value="P:positive regulation of insulin secretion involved in cellular response to glucose stimulus"/>
    <property type="evidence" value="ECO:0007669"/>
    <property type="project" value="Ensembl"/>
</dbReference>
<evidence type="ECO:0000256" key="7">
    <source>
        <dbReference type="ARBA" id="ARBA00022448"/>
    </source>
</evidence>
<reference evidence="19" key="1">
    <citation type="submission" date="2025-08" db="UniProtKB">
        <authorList>
            <consortium name="Ensembl"/>
        </authorList>
    </citation>
    <scope>IDENTIFICATION</scope>
</reference>
<dbReference type="PROSITE" id="PS00217">
    <property type="entry name" value="SUGAR_TRANSPORT_2"/>
    <property type="match status" value="1"/>
</dbReference>
<evidence type="ECO:0000256" key="8">
    <source>
        <dbReference type="ARBA" id="ARBA00022475"/>
    </source>
</evidence>
<name>A0A8D0H4B2_SPHPU</name>
<dbReference type="PRINTS" id="PR00171">
    <property type="entry name" value="SUGRTRNSPORT"/>
</dbReference>
<dbReference type="PANTHER" id="PTHR23503:SF27">
    <property type="entry name" value="SOLUTE CARRIER FAMILY 2, FACILITATED GLUCOSE TRANSPORTER MEMBER 2"/>
    <property type="match status" value="1"/>
</dbReference>
<dbReference type="SUPFAM" id="SSF103473">
    <property type="entry name" value="MFS general substrate transporter"/>
    <property type="match status" value="1"/>
</dbReference>
<keyword evidence="7 16" id="KW-0813">Transport</keyword>
<feature type="transmembrane region" description="Helical" evidence="17">
    <location>
        <begin position="464"/>
        <end position="482"/>
    </location>
</feature>
<dbReference type="GO" id="GO:0055056">
    <property type="term" value="F:D-glucose transmembrane transporter activity"/>
    <property type="evidence" value="ECO:0007669"/>
    <property type="project" value="Ensembl"/>
</dbReference>
<dbReference type="NCBIfam" id="TIGR00879">
    <property type="entry name" value="SP"/>
    <property type="match status" value="1"/>
</dbReference>
<keyword evidence="8" id="KW-1003">Cell membrane</keyword>
<evidence type="ECO:0000313" key="19">
    <source>
        <dbReference type="Ensembl" id="ENSSPUP00000018274.1"/>
    </source>
</evidence>
<dbReference type="GO" id="GO:0033300">
    <property type="term" value="F:dehydroascorbic acid transmembrane transporter activity"/>
    <property type="evidence" value="ECO:0007669"/>
    <property type="project" value="Ensembl"/>
</dbReference>
<dbReference type="InterPro" id="IPR005829">
    <property type="entry name" value="Sugar_transporter_CS"/>
</dbReference>
<dbReference type="GO" id="GO:0005911">
    <property type="term" value="C:cell-cell junction"/>
    <property type="evidence" value="ECO:0007669"/>
    <property type="project" value="Ensembl"/>
</dbReference>
<dbReference type="Pfam" id="PF00083">
    <property type="entry name" value="Sugar_tr"/>
    <property type="match status" value="1"/>
</dbReference>
<dbReference type="PROSITE" id="PS50850">
    <property type="entry name" value="MFS"/>
    <property type="match status" value="1"/>
</dbReference>
<evidence type="ECO:0000256" key="13">
    <source>
        <dbReference type="ARBA" id="ARBA00023180"/>
    </source>
</evidence>
<feature type="transmembrane region" description="Helical" evidence="17">
    <location>
        <begin position="304"/>
        <end position="327"/>
    </location>
</feature>
<dbReference type="InterPro" id="IPR020846">
    <property type="entry name" value="MFS_dom"/>
</dbReference>
<keyword evidence="9" id="KW-0762">Sugar transport</keyword>
<protein>
    <recommendedName>
        <fullName evidence="6">Solute carrier family 2, facilitated glucose transporter member 2</fullName>
    </recommendedName>
    <alternativeName>
        <fullName evidence="14">Glucose transporter type 2, liver</fullName>
    </alternativeName>
</protein>
<feature type="transmembrane region" description="Helical" evidence="17">
    <location>
        <begin position="95"/>
        <end position="118"/>
    </location>
</feature>
<evidence type="ECO:0000256" key="5">
    <source>
        <dbReference type="ARBA" id="ARBA00007004"/>
    </source>
</evidence>
<dbReference type="CDD" id="cd17431">
    <property type="entry name" value="MFS_GLUT_Class1"/>
    <property type="match status" value="1"/>
</dbReference>
<dbReference type="InterPro" id="IPR036259">
    <property type="entry name" value="MFS_trans_sf"/>
</dbReference>
<evidence type="ECO:0000256" key="3">
    <source>
        <dbReference type="ARBA" id="ARBA00001787"/>
    </source>
</evidence>
<feature type="transmembrane region" description="Helical" evidence="17">
    <location>
        <begin position="395"/>
        <end position="413"/>
    </location>
</feature>
<evidence type="ECO:0000256" key="12">
    <source>
        <dbReference type="ARBA" id="ARBA00023136"/>
    </source>
</evidence>
<evidence type="ECO:0000256" key="2">
    <source>
        <dbReference type="ARBA" id="ARBA00000618"/>
    </source>
</evidence>
<dbReference type="PROSITE" id="PS00216">
    <property type="entry name" value="SUGAR_TRANSPORT_1"/>
    <property type="match status" value="1"/>
</dbReference>
<dbReference type="InterPro" id="IPR003663">
    <property type="entry name" value="Sugar/inositol_transpt"/>
</dbReference>
<keyword evidence="13" id="KW-0325">Glycoprotein</keyword>
<dbReference type="GO" id="GO:0005903">
    <property type="term" value="C:brush border"/>
    <property type="evidence" value="ECO:0007669"/>
    <property type="project" value="Ensembl"/>
</dbReference>
<keyword evidence="11 17" id="KW-1133">Transmembrane helix</keyword>
<evidence type="ECO:0000256" key="9">
    <source>
        <dbReference type="ARBA" id="ARBA00022597"/>
    </source>
</evidence>
<feature type="transmembrane region" description="Helical" evidence="17">
    <location>
        <begin position="125"/>
        <end position="145"/>
    </location>
</feature>
<feature type="domain" description="Major facilitator superfamily (MFS) profile" evidence="18">
    <location>
        <begin position="20"/>
        <end position="488"/>
    </location>
</feature>
<dbReference type="OMA" id="VMVVFAC"/>
<evidence type="ECO:0000256" key="6">
    <source>
        <dbReference type="ARBA" id="ARBA00015977"/>
    </source>
</evidence>
<dbReference type="InterPro" id="IPR002440">
    <property type="entry name" value="Glc_transpt_2"/>
</dbReference>
<dbReference type="InterPro" id="IPR045263">
    <property type="entry name" value="GLUT"/>
</dbReference>
<dbReference type="GO" id="GO:0005737">
    <property type="term" value="C:cytoplasm"/>
    <property type="evidence" value="ECO:0007669"/>
    <property type="project" value="Ensembl"/>
</dbReference>
<comment type="subcellular location">
    <subcellularLocation>
        <location evidence="4">Cell membrane</location>
        <topology evidence="4">Multi-pass membrane protein</topology>
    </subcellularLocation>
</comment>
<evidence type="ECO:0000259" key="18">
    <source>
        <dbReference type="PROSITE" id="PS50850"/>
    </source>
</evidence>
<reference evidence="19" key="2">
    <citation type="submission" date="2025-09" db="UniProtKB">
        <authorList>
            <consortium name="Ensembl"/>
        </authorList>
    </citation>
    <scope>IDENTIFICATION</scope>
</reference>
<dbReference type="Proteomes" id="UP000694392">
    <property type="component" value="Unplaced"/>
</dbReference>
<gene>
    <name evidence="19" type="primary">SLC2A2</name>
</gene>
<dbReference type="Gene3D" id="1.20.1250.20">
    <property type="entry name" value="MFS general substrate transporter like domains"/>
    <property type="match status" value="1"/>
</dbReference>
<evidence type="ECO:0000256" key="15">
    <source>
        <dbReference type="ARBA" id="ARBA00034046"/>
    </source>
</evidence>
<accession>A0A8D0H4B2</accession>
<keyword evidence="10 17" id="KW-0812">Transmembrane</keyword>